<organism evidence="1 2">
    <name type="scientific">Pseudodesulfovibrio karagichevae</name>
    <dbReference type="NCBI Taxonomy" id="3239305"/>
    <lineage>
        <taxon>Bacteria</taxon>
        <taxon>Pseudomonadati</taxon>
        <taxon>Thermodesulfobacteriota</taxon>
        <taxon>Desulfovibrionia</taxon>
        <taxon>Desulfovibrionales</taxon>
        <taxon>Desulfovibrionaceae</taxon>
    </lineage>
</organism>
<evidence type="ECO:0000313" key="1">
    <source>
        <dbReference type="EMBL" id="MEZ7196811.1"/>
    </source>
</evidence>
<dbReference type="Proteomes" id="UP001568698">
    <property type="component" value="Unassembled WGS sequence"/>
</dbReference>
<evidence type="ECO:0000313" key="2">
    <source>
        <dbReference type="Proteomes" id="UP001568698"/>
    </source>
</evidence>
<name>A0ABV4K3D2_9BACT</name>
<gene>
    <name evidence="1" type="ORF">AB6M95_08640</name>
</gene>
<accession>A0ABV4K3D2</accession>
<keyword evidence="2" id="KW-1185">Reference proteome</keyword>
<dbReference type="InterPro" id="IPR025293">
    <property type="entry name" value="YfiR/HmsC-like"/>
</dbReference>
<protein>
    <submittedName>
        <fullName evidence="1">YfiR family protein</fullName>
    </submittedName>
</protein>
<comment type="caution">
    <text evidence="1">The sequence shown here is derived from an EMBL/GenBank/DDBJ whole genome shotgun (WGS) entry which is preliminary data.</text>
</comment>
<proteinExistence type="predicted"/>
<dbReference type="EMBL" id="JBGLYH010000019">
    <property type="protein sequence ID" value="MEZ7196811.1"/>
    <property type="molecule type" value="Genomic_DNA"/>
</dbReference>
<dbReference type="RefSeq" id="WP_371386335.1">
    <property type="nucleotide sequence ID" value="NZ_JBGLYH010000019.1"/>
</dbReference>
<reference evidence="1 2" key="1">
    <citation type="submission" date="2024-08" db="EMBL/GenBank/DDBJ databases">
        <title>Sulfate-reducing bacteria isolated from formation water of the oil field in Kazakhstan and description of Pseudodesulfovibrio sp.</title>
        <authorList>
            <person name="Bidzhieva S.K."/>
            <person name="Tourova T.P."/>
            <person name="Grouzdev D.S."/>
            <person name="Beletsky A.V."/>
            <person name="Sokolova D.S."/>
            <person name="Samigullina S.R."/>
            <person name="Poltaraus A.B."/>
            <person name="Avtukh A.N."/>
            <person name="Tereshina V.M."/>
            <person name="Zhaparov N.S."/>
            <person name="Mardanov A.V."/>
            <person name="Nazina T.N."/>
        </authorList>
    </citation>
    <scope>NUCLEOTIDE SEQUENCE [LARGE SCALE GENOMIC DNA]</scope>
    <source>
        <strain evidence="1 2">9FUS</strain>
    </source>
</reference>
<dbReference type="Pfam" id="PF13689">
    <property type="entry name" value="DUF4154"/>
    <property type="match status" value="1"/>
</dbReference>
<sequence length="179" mass="18999">MGALRPILLAVLFWALLGPVGPALAGDRLTATPDQLRALYVQRLVRYVAWPDGAGPAPGEPFVVAATDPAPLRPYFPAAGQGDGPRFRLVQWPAECDVLVLAGASRRETAAILKRVAGKPVLTITQDPDAPALGAVINFYMQGGRLKLEVSPEAARRSGLIVSSRLLQLARIYEGAPGE</sequence>